<dbReference type="AlphaFoldDB" id="C5J8A6"/>
<organism evidence="2">
    <name type="scientific">Opisthacanthus cayaporum</name>
    <name type="common">South American scorpion</name>
    <dbReference type="NCBI Taxonomy" id="573324"/>
    <lineage>
        <taxon>Eukaryota</taxon>
        <taxon>Metazoa</taxon>
        <taxon>Ecdysozoa</taxon>
        <taxon>Arthropoda</taxon>
        <taxon>Chelicerata</taxon>
        <taxon>Arachnida</taxon>
        <taxon>Scorpiones</taxon>
        <taxon>Iurida</taxon>
        <taxon>Scorpionoidea</taxon>
        <taxon>Hemiscorpiidae</taxon>
        <taxon>Opisthacanthus</taxon>
    </lineage>
</organism>
<feature type="non-terminal residue" evidence="2">
    <location>
        <position position="62"/>
    </location>
</feature>
<accession>C5J8A6</accession>
<feature type="signal peptide" evidence="1">
    <location>
        <begin position="1"/>
        <end position="20"/>
    </location>
</feature>
<proteinExistence type="evidence at transcript level"/>
<evidence type="ECO:0000256" key="1">
    <source>
        <dbReference type="SAM" id="SignalP"/>
    </source>
</evidence>
<feature type="chain" id="PRO_5002952172" evidence="1">
    <location>
        <begin position="21"/>
        <end position="62"/>
    </location>
</feature>
<name>C5J8A6_OPICY</name>
<keyword evidence="1" id="KW-0732">Signal</keyword>
<protein>
    <submittedName>
        <fullName evidence="2">Uncharacterized protein</fullName>
    </submittedName>
</protein>
<sequence>MKTQLVVIILLVCALLPTEGMPIEEERVPDLADYALCVAKCKLMESQKLLQCLMTCLNHLFG</sequence>
<evidence type="ECO:0000313" key="2">
    <source>
        <dbReference type="EMBL" id="CAX51411.1"/>
    </source>
</evidence>
<dbReference type="EMBL" id="FM998767">
    <property type="protein sequence ID" value="CAX51411.1"/>
    <property type="molecule type" value="mRNA"/>
</dbReference>
<reference evidence="2" key="1">
    <citation type="journal article" date="2009" name="Toxicon">
        <title>Cloning and characterization of cDNA sequences encoding for new venom peptides of the Brazilian scorpion Opisthacanthus cayaporum.</title>
        <authorList>
            <person name="Silva E.C."/>
            <person name="Camargos T.S."/>
            <person name="Maranhao A.Q."/>
            <person name="Silva-Pereira I."/>
            <person name="Silva L.P."/>
            <person name="Possani L.D."/>
            <person name="Schwartz E.F."/>
        </authorList>
    </citation>
    <scope>NUCLEOTIDE SEQUENCE</scope>
    <source>
        <tissue evidence="2">Venom gland</tissue>
    </source>
</reference>